<comment type="caution">
    <text evidence="1">The sequence shown here is derived from an EMBL/GenBank/DDBJ whole genome shotgun (WGS) entry which is preliminary data.</text>
</comment>
<keyword evidence="2" id="KW-1185">Reference proteome</keyword>
<proteinExistence type="predicted"/>
<organism evidence="1 2">
    <name type="scientific">Rhodoferax saidenbachensis</name>
    <dbReference type="NCBI Taxonomy" id="1484693"/>
    <lineage>
        <taxon>Bacteria</taxon>
        <taxon>Pseudomonadati</taxon>
        <taxon>Pseudomonadota</taxon>
        <taxon>Betaproteobacteria</taxon>
        <taxon>Burkholderiales</taxon>
        <taxon>Comamonadaceae</taxon>
        <taxon>Rhodoferax</taxon>
    </lineage>
</organism>
<gene>
    <name evidence="1" type="ORF">J2X15_001103</name>
</gene>
<dbReference type="RefSeq" id="WP_310340110.1">
    <property type="nucleotide sequence ID" value="NZ_JAVDXO010000002.1"/>
</dbReference>
<evidence type="ECO:0000313" key="2">
    <source>
        <dbReference type="Proteomes" id="UP001268089"/>
    </source>
</evidence>
<protein>
    <recommendedName>
        <fullName evidence="3">GH26 domain-containing protein</fullName>
    </recommendedName>
</protein>
<evidence type="ECO:0000313" key="1">
    <source>
        <dbReference type="EMBL" id="MDR7305825.1"/>
    </source>
</evidence>
<accession>A0ABU1ZJU6</accession>
<name>A0ABU1ZJU6_9BURK</name>
<evidence type="ECO:0008006" key="3">
    <source>
        <dbReference type="Google" id="ProtNLM"/>
    </source>
</evidence>
<dbReference type="Proteomes" id="UP001268089">
    <property type="component" value="Unassembled WGS sequence"/>
</dbReference>
<dbReference type="EMBL" id="JAVDXO010000002">
    <property type="protein sequence ID" value="MDR7305825.1"/>
    <property type="molecule type" value="Genomic_DNA"/>
</dbReference>
<sequence>MDFSVSTTPTNSALSTPFLGHTKVMIGFSGSAGNAAPFDMQYQYFNSGVWGATYNHANCLNGTSPFSDCKGWVAWQENSTTRGLYAGRFVGSAKARTWNGVTRPQIPFFTYYMVLPASGLAEGITETAALDDQTFLTNYFDDWRFLLQKIGTDQAMLHVEPDLFGYLKAKAAQTTSLPSAVPAKVALSNPTDCGAGYTNDAAGYVKCLIHMVRVYAPNATVGLHVSPWNYTSAGDAISWANFMNAIGAGQGDFLVADPSDRDADWYRLVQGQSGHDWDVAKMTTFLAWVKDVSLAVGKPFFLWQLPLGNSYQNNTYQHYKDQRVELLFTHIAEVRDANILGLLFGSGETAQTNLDTDGGLLVGKMKQHYANRGGD</sequence>
<reference evidence="1 2" key="1">
    <citation type="submission" date="2023-07" db="EMBL/GenBank/DDBJ databases">
        <title>Sorghum-associated microbial communities from plants grown in Nebraska, USA.</title>
        <authorList>
            <person name="Schachtman D."/>
        </authorList>
    </citation>
    <scope>NUCLEOTIDE SEQUENCE [LARGE SCALE GENOMIC DNA]</scope>
    <source>
        <strain evidence="1 2">BE308</strain>
    </source>
</reference>